<organism evidence="2 3">
    <name type="scientific">Symbiodinium pilosum</name>
    <name type="common">Dinoflagellate</name>
    <dbReference type="NCBI Taxonomy" id="2952"/>
    <lineage>
        <taxon>Eukaryota</taxon>
        <taxon>Sar</taxon>
        <taxon>Alveolata</taxon>
        <taxon>Dinophyceae</taxon>
        <taxon>Suessiales</taxon>
        <taxon>Symbiodiniaceae</taxon>
        <taxon>Symbiodinium</taxon>
    </lineage>
</organism>
<feature type="compositionally biased region" description="Pro residues" evidence="1">
    <location>
        <begin position="338"/>
        <end position="371"/>
    </location>
</feature>
<feature type="region of interest" description="Disordered" evidence="1">
    <location>
        <begin position="299"/>
        <end position="417"/>
    </location>
</feature>
<evidence type="ECO:0008006" key="4">
    <source>
        <dbReference type="Google" id="ProtNLM"/>
    </source>
</evidence>
<name>A0A812LP82_SYMPI</name>
<dbReference type="AlphaFoldDB" id="A0A812LP82"/>
<accession>A0A812LP82</accession>
<keyword evidence="3" id="KW-1185">Reference proteome</keyword>
<dbReference type="OrthoDB" id="421168at2759"/>
<dbReference type="Proteomes" id="UP000649617">
    <property type="component" value="Unassembled WGS sequence"/>
</dbReference>
<reference evidence="2" key="1">
    <citation type="submission" date="2021-02" db="EMBL/GenBank/DDBJ databases">
        <authorList>
            <person name="Dougan E. K."/>
            <person name="Rhodes N."/>
            <person name="Thang M."/>
            <person name="Chan C."/>
        </authorList>
    </citation>
    <scope>NUCLEOTIDE SEQUENCE</scope>
</reference>
<dbReference type="EMBL" id="CAJNIZ010006546">
    <property type="protein sequence ID" value="CAE7250829.1"/>
    <property type="molecule type" value="Genomic_DNA"/>
</dbReference>
<feature type="compositionally biased region" description="Low complexity" evidence="1">
    <location>
        <begin position="441"/>
        <end position="474"/>
    </location>
</feature>
<feature type="region of interest" description="Disordered" evidence="1">
    <location>
        <begin position="429"/>
        <end position="482"/>
    </location>
</feature>
<evidence type="ECO:0000313" key="3">
    <source>
        <dbReference type="Proteomes" id="UP000649617"/>
    </source>
</evidence>
<evidence type="ECO:0000313" key="2">
    <source>
        <dbReference type="EMBL" id="CAE7250829.1"/>
    </source>
</evidence>
<comment type="caution">
    <text evidence="2">The sequence shown here is derived from an EMBL/GenBank/DDBJ whole genome shotgun (WGS) entry which is preliminary data.</text>
</comment>
<gene>
    <name evidence="2" type="ORF">SPIL2461_LOCUS4823</name>
</gene>
<feature type="non-terminal residue" evidence="2">
    <location>
        <position position="1119"/>
    </location>
</feature>
<proteinExistence type="predicted"/>
<sequence>ASTPLMTPSPTGASLFGESRYQLFGGPPPPIKEVSPAPALSQPLQSAPAPGLGELLDPHPLLLSVPPPSQAPPPQHHHLPPPLYAGGFGGAPPYYDYNFLGPPGARISEPFGVQDFGRRNSLENDSDDDGDSEAERQQAMRAASGMTAENAPKPPPGAEHPSLGSAFHDSGSCKRCCFYPRNRCLNGYECEFCHYEHEKRKRKNKKNKKKKAGEHMEDYYSADAVAHMTDLPWQPAPAPHAHVPAALPLPLPHHVPPEYPEFADGPLTYQWTDGTVGQTPSPPVIPGYERLVAAAVQRVQRASAPHREGPALATNPPPNPNQYDAYDRTSPGFHPGYEAPPPGPTYRPPPHAHPHPLPPHPHPHPHPTLPHPHPHGLDPAAAPWHPPPFPSAASNGTVRPLPDIMSYPPPAAKPPPEEHRLATIEELGLPPVGQDPRPFDLLTAPGPQTPPAQAQLAEPTQPAPAAQAVEPVQPIQSPAGKPTPLLVEKVANQADDLAPNMPPPPDQSPKLSTDLMATIEGPPPPDECRCGPLSGDNVSVLPPVVESSLARLERSAATLEQYQQAAAKRQVFIVDIFTQRLVAATMSHAFAGFIAVAPALREPDILDIAEATRPNLYAAAHAIYQALQQEEQHGEESRLVASCIPGVFTALTAMLLLWEAHDAPDSLFDTALHSLLMLESSTVAPAMAALGVAGVLDCAAYGTAQDGWWPGVLDLRWFRRLTGRLGRKRMAWQTLVETGKEPWHNREVEERQSWMEEKKFGFESRREESASLCLCVMHGEGANTLKSTLESYEDGGLLEMARRRYIAFLARAELEEPVSCWRRKIAERFGLELLPESSWPEPFIRKRQKSGDPGAAMAACAVACDQEYVLFLEDDFNLVTRPAELVRHRLEAAMLALDASRQAPGRAAVLGVHLRHKLFFGPPFYEILTARQHGEPPSPYTAWYFSSDPVEHGFPDNLWEPPFWDSGKECDSDRNSWYKTLHYQREPAFAIEKSRSGQSGALPGDEVAARVWWCADGSSVLCTSTAAHRDPFRSLMYSTNPMLFGTVPWRLHIMSYMALLQDLRAVEETITSSYSWRVEPAFELGLSLGLFRHQRIDRRLMPDPDEDALAAQCMEAFEA</sequence>
<feature type="compositionally biased region" description="Low complexity" evidence="1">
    <location>
        <begin position="50"/>
        <end position="64"/>
    </location>
</feature>
<evidence type="ECO:0000256" key="1">
    <source>
        <dbReference type="SAM" id="MobiDB-lite"/>
    </source>
</evidence>
<protein>
    <recommendedName>
        <fullName evidence="4">C3H1-type domain-containing protein</fullName>
    </recommendedName>
</protein>
<feature type="region of interest" description="Disordered" evidence="1">
    <location>
        <begin position="110"/>
        <end position="163"/>
    </location>
</feature>
<feature type="compositionally biased region" description="Pro residues" evidence="1">
    <location>
        <begin position="65"/>
        <end position="74"/>
    </location>
</feature>
<feature type="region of interest" description="Disordered" evidence="1">
    <location>
        <begin position="24"/>
        <end position="84"/>
    </location>
</feature>